<dbReference type="EMBL" id="CM055093">
    <property type="protein sequence ID" value="KAJ7564799.1"/>
    <property type="molecule type" value="Genomic_DNA"/>
</dbReference>
<gene>
    <name evidence="1" type="ORF">O6H91_02G034000</name>
</gene>
<name>A0ACC2EE80_DIPCM</name>
<accession>A0ACC2EE80</accession>
<protein>
    <submittedName>
        <fullName evidence="1">Uncharacterized protein</fullName>
    </submittedName>
</protein>
<dbReference type="Proteomes" id="UP001162992">
    <property type="component" value="Chromosome 2"/>
</dbReference>
<proteinExistence type="predicted"/>
<organism evidence="1 2">
    <name type="scientific">Diphasiastrum complanatum</name>
    <name type="common">Issler's clubmoss</name>
    <name type="synonym">Lycopodium complanatum</name>
    <dbReference type="NCBI Taxonomy" id="34168"/>
    <lineage>
        <taxon>Eukaryota</taxon>
        <taxon>Viridiplantae</taxon>
        <taxon>Streptophyta</taxon>
        <taxon>Embryophyta</taxon>
        <taxon>Tracheophyta</taxon>
        <taxon>Lycopodiopsida</taxon>
        <taxon>Lycopodiales</taxon>
        <taxon>Lycopodiaceae</taxon>
        <taxon>Lycopodioideae</taxon>
        <taxon>Diphasiastrum</taxon>
    </lineage>
</organism>
<keyword evidence="2" id="KW-1185">Reference proteome</keyword>
<comment type="caution">
    <text evidence="1">The sequence shown here is derived from an EMBL/GenBank/DDBJ whole genome shotgun (WGS) entry which is preliminary data.</text>
</comment>
<evidence type="ECO:0000313" key="2">
    <source>
        <dbReference type="Proteomes" id="UP001162992"/>
    </source>
</evidence>
<evidence type="ECO:0000313" key="1">
    <source>
        <dbReference type="EMBL" id="KAJ7564799.1"/>
    </source>
</evidence>
<reference evidence="2" key="1">
    <citation type="journal article" date="2024" name="Proc. Natl. Acad. Sci. U.S.A.">
        <title>Extraordinary preservation of gene collinearity over three hundred million years revealed in homosporous lycophytes.</title>
        <authorList>
            <person name="Li C."/>
            <person name="Wickell D."/>
            <person name="Kuo L.Y."/>
            <person name="Chen X."/>
            <person name="Nie B."/>
            <person name="Liao X."/>
            <person name="Peng D."/>
            <person name="Ji J."/>
            <person name="Jenkins J."/>
            <person name="Williams M."/>
            <person name="Shu S."/>
            <person name="Plott C."/>
            <person name="Barry K."/>
            <person name="Rajasekar S."/>
            <person name="Grimwood J."/>
            <person name="Han X."/>
            <person name="Sun S."/>
            <person name="Hou Z."/>
            <person name="He W."/>
            <person name="Dai G."/>
            <person name="Sun C."/>
            <person name="Schmutz J."/>
            <person name="Leebens-Mack J.H."/>
            <person name="Li F.W."/>
            <person name="Wang L."/>
        </authorList>
    </citation>
    <scope>NUCLEOTIDE SEQUENCE [LARGE SCALE GENOMIC DNA]</scope>
    <source>
        <strain evidence="2">cv. PW_Plant_1</strain>
    </source>
</reference>
<sequence>MKADTPLDCAVFRLTPTRTRFELYVSAGNETEKLASGLVHPFITHLRAVEEQIAQGGYSIRLEPPYGASDGNAHTSTWFSKGTLERFVRFVSTPEVLERASIVEAELMQLEDSLNVQLKEVTGGEHQFKTTGSTGLSSGTKLGDGLNQNKSMCDSLDTGNIEASENSRSKLVRAMEARRFMLQKEQGMAFARALAAGFRMEHIPNLLLFANCFGAVRLQEACLKFTSLCKRRQETGAWLEELEYSAAETASTHSNLNGVKLATFTRNETGFAHLANTKGTSDAWSEVPSENGAEFQPHGSESQFSTWTSQRQNTHSFLAQSAEQGSSHLQELNPEGRGSADWEQAEKAYQARQQLQTHPTHAFWTGHLDISNMEDNRGPAYEIRPENWMLQYPGNVQIPFSSGGYHSDVVHFQRSKASTSVAQERYVQVGSNSNVLLGDGSTEPQLLVQQESYDDSHSLSSVTYPVREEKPYFDGSPTQNAPLEFDSSSATGSIVLSQSDASTIKRGMQRSSSPRRRSSSPLRKQGGRPNVPNIKRSGVVMIKNINYIAPDVLDNSSTTKSRNKRKDVEERESNELRHLQSANDEQMLAKQVESMSIRVQDAIKLFESKENPIRRHSANKGGKKVKPRSLKESGESDFSENVSFSTLSGARSDTKSSNRQNLVDSLDAGEEINSCSEEKLIGQDTSQTNDTVSFPKDLRTDLSMETGSDFDLSPSMNDLSDLTSYDITLPERHVQNISKRILPEHESEPATVQQSIGNTDYSTTEESSALPDEGTYYFLERSSLLNDSDSGKYDQRHAAILERKIAQDPIVSPERIRSSCNGNDGSSSGFDFESGLVNGVTLSQNEDVFLIPERVGELASNHPWNLTNIPDMEQTDFEDDTYSTVKKNQEVVLDESFMVPARVTPTSQLEASQRATVDAEFEHQDTVSNPVNKLENNVVKDDETFATSAPFEIHMMPQRKSGHLPRSRTDHLDYDLQVLDEADKKYQLKDEHQFVDEMSTPLVGHNEKGDGRCLGQQGTTRKERQARLKEMQDVLEKRKAEITAKGAKLPDKPNLLLEAQSRAEKLRAFKANLAKEKQEKEEQERKRLEKLRLERRERIAALKRPGSLGFPTASTTRRSSLPLPIAKGKLTSSSTNLKSVTPPPTPIRDLSSGYISKVKASRFSELFSNQLHPPTITKPKKTGDNILNRSVSTLGNYLEENKGKQTESTRRKSVATSRELKVLPSSLKEDQVSGPLKVSKALLVEPVSQATSKIYPVAKVPQDAKPFLRKGGGIGPGNALIVKKQKASALSDSPKSQGDNNFAPSRKVHGKDAEASEKFFVEDISDSLTIMSTDEPEERAGVGPGLTLIRAPASTAADVINSPLCIENFESKEEEQQESTASVKDNFALKNDTLYGTNSQFSHSHSHENSAPIAAPMNISVVDSESHQKILLVHALSSSEEVSVSRDSKKDSYNVPVQSTASQLDYCEAGCHEKLTPKRPESEQCYPLTTMQLSSNSSSASSDSQHSFPHKMDDFQATNKENTTQFTDGQTDSVTYSHQSPKESAKGLKRFLKFGRKSRGSGNKTESSASAHAISEGDEDGNEATKIGCKFPDESALIDGQDGNLKHIKHNEAPVSVLDTKRDAILGEISYEKHSISGGSQLKAPRSFFMLSAFRSKSSDPKTRS</sequence>